<dbReference type="InterPro" id="IPR016194">
    <property type="entry name" value="SPOC-like_C_dom_sf"/>
</dbReference>
<protein>
    <recommendedName>
        <fullName evidence="8">SPOC domain-containing protein</fullName>
    </recommendedName>
</protein>
<sequence>MKDLYKTHIDYDKDHEGQKFIKKSKKSLSLDSSSNEIGIMSSSKANKDHEKDSENQKPTKLKKSFTKDNTIDFEEFMIDKETERATKRYLAEMKKLGITEAPTYFSMYDKVKARSSQNQSLKGQSSANNSGSSINRNKSDSDCFKTKSERGSDGSDSNSDSSDNENRRLIKNVKSQNFHIDKNEPKDSQSSDDEILFQPVSRNKSNKLNFNHRKRKVNCIQSSQSSSNESSSTSSDSEKEHKNSYKESSDLKTKKKLRKHQFNKNTAALNWNTDSDEDEIIKPIKNKNLINSSSSFSKKSKNNQALNSNQDKKDKDLLKDSKEGETSNNKKRSLNDDSFTSTKTTKDERSKKKKLQKNTSNDISDFNSNKNLEKDKENDLKSIKEEKSKSLNSKNDSIDSDDLSVNLHSSKNVLKKKKKKKDKISKQKDFISSKCKESLAKEVTEQLSPKICKQLKEDLELSDTSSDTLSNFKYNNKNSKDSKSMKKEEFYFDQSCNKKQKDKINKIEETSKDKKIISKENKKSFSSSDSDFENLYNIKESKHVKKQKKEKIREKSRNKEKEVDLEKSHDIDKDNEKDKIKEFSKDKIKEKERDKNKEKLKERDKMKEKTREKTKNKSKSKDKIKDNDTENNLENHKNKIKTEKNKDEHMNEKSDLGNEKRIKIEKDLEEKTDPECKTLISAHSEKDIHKDIENKTKNKLKKAKNKSKHKNKNKYDSDNDVETENELKSFGKNKSRSEKENESELRIETSKENDKKTETKADCGYEKLTKKDIKSAKELEAKIKKQSFSDNNLFSSKEQHCAGNEKDLQNKNKKDTFTDFCNKNDKLDKEFKSSHNIDNEKIKLKDIDKMSSDFDTNFKEKTQEKSIIEEKTEIKATKNKIESKNDHKDKNLGSGLPAVSHKSTSKKKESNSEKDNKHKEFTKSKSKESKASNKTEDFVLSKENFSKTKTIHSDNNTYLNDSVKNDVVDLNKNSSIKCTSDHKNNIYSDSDIPKDSKYSKTNNSSNKNNTAKLFEKIQRNDNENLDNANDLWVNEETPKCDIWSDITKSEESFTQYLNKGSISSTDEWGESDDEILSKYPLLSPLSNISTKNLSPLPVNHHQSSSSQLIVSKDVLKTIKSPKNQETSSVYPNESTSHNISKLKKKELKNKEDKCKENNEDRKKKIKKPKEHRDQKIKEEKKFSLNTEIYEKNIEKSSNLAVNEIKPEPIIAAAATIQSQIFFNSTETKTKTEKPNLMQPVSPFAEKHVQQLNTYPCKQNQRLLSEGNIIMNSSKKELKDFDSAKINEILSEKRVLSPVKNNSDKDETNNNKILLKNNEMMFSISEESSNDEFLPAIGISFSSNSSNSSINLINTNNNASFSNIASLSKKDEKSLLEKNQSVRKYEEEAAIETKRLEAELSKSKDSDSNWKSFKDSNKEFFLDSITNERLNSSNNSSTSLVNLNTSINKVISKKPNKSILLEDATAIFNVITSGEVKDPFLDSDEIHFKVTDCKDELDDQRKIEDDLAVSALLELEMNNDEVLSSQENVESPEISKTAKTSSSSTISKEKAESLSKDLNPPDNNEIIADEETNRLQIAEDLLNENSVDSDVFHSAPDDLPDTENTLKNNKNPSEILCTEQEKLSTAKLSTSNSIVKNDSKSILPSKLNSSDLKPKVCSRSEINKHELIKESAIDKGTDSALTEEENLEKSLKNFKTSSLINELVKKGLKNKEEIYLASKTEASFLHSRISINKKEIELPTSLAEVKQAIASTSNNKEETNLSTNKEDQLVKLEKQITTNLSSPPVSDILTNQLDVNNKLDEGSLTEESKVITNNVVKPNNVTVEQQRPKRGRKAKARKSSESEESFKLNPLSPNSLNLSSPLISPTSTQSLPVISLQNTTTSSTASNKINERLRRSTRGLLANSESTNNVADEHQNESPLEELTSNNAEEDIVMSTDGKRKRGRKKKFENLTNNSSIKIADSKISHTSNTSSLLVETNLETSKNLSPYDVFEFNDSEEETSPTLPLMTLHGNTTKSNEQNKNNLSTNVSSLLLSANSQENQKCDSNDLSSSIINDVLAEQSKSVVSAGQINLPTNNQDSSQQNSDLSNIEINQNSCDKEYTTELSQHGKISITIRLQQKDKEQANFENVSDLVNEEKSSEDNNSNDLFNSVQKPLTRKSARLMSQINKTTIDEVIEDVVKGIFDENIDSRNFDSEILELEEDAFLNDYFEKSNEFNTEEDSKTNKDSKNSRVTRSSVAKNINNLDESLSEDTIIELDEKNISPNVSKNHFSALSTTLSNSETKCELDVKAENIINNNINQSKAETIILTPLNQHVNSSKVLNTVIPNNDISMSSTNDSELQNKRTVLKVELPTVPFNNKITNEKECINEKPFEEIKKEETQISVNKVNLPIIAKSSPCTNLNANNFCGDSSKFLGSQGPKITTEGISVMKVIVPEKDTKTSLSNIIQTIPNISERIHNSTTALKLKTGKGLNLEESPQIQSINLTRNQNLTNNSEINTNSIVKNSSVDPIMKNSNNISQLDHLVPNPAISIDFSKNSFVSTSVISTINNPVVQSSNSVRPICSKNLIKQATNLVVSQPSILPSSSIIAPISSINTDQNDETTELQLQHQLKIKNAKPPQLLLPTSHFAAQIPNQELNLLHQQMLLMQQHPQQQFLSNAYAAAAAALHPELRMPINHLSPRFTFSPLNPTPNNILEKELDENKQLHQVKPQLQSQTNKVKSKQLADHQEKVIQDLGNLENMHPPSLLNSLRLPVNVSHPSNSMNSNFPSIRGSLPAHLLSPHESNQQQRFTESPAIIHGNVNSFARTPLLSPSLKEMKPQLIPQAHSNPNKTFEVPQRPHSSFSVSTINSPSPGFQNNLLPSNSSIGSASQLSPSLNYRKDLPSPMNVMDIPEQIHLPRKLHKAYAVSQQQSKDAANMMLNNILPYHQLPLPAHQSNPVNIHLPSNSQHALIPNAGLSYQQQVSNIALQQINSQINNPIEFSQPQPSGGDSVLIQKYPKLWQGLLALKNDQAAVQMHFVTGNSIIAQNALPPILADGTGAVPLRIAQRMRLEQTQLDGVCRKMQQVDEHCILLALPCGRDHMDVISQSNNLRTGFIQYLQSKQAAGIINTNTPGTNQPAYVVHIFPSCDFSNENLARIAPDLLVSIAEIAHLLVVIATV</sequence>
<accession>A0AAE1QPX6</accession>
<feature type="compositionally biased region" description="Polar residues" evidence="7">
    <location>
        <begin position="1874"/>
        <end position="1887"/>
    </location>
</feature>
<feature type="compositionally biased region" description="Polar residues" evidence="7">
    <location>
        <begin position="1120"/>
        <end position="1139"/>
    </location>
</feature>
<dbReference type="PROSITE" id="PS50917">
    <property type="entry name" value="SPOC"/>
    <property type="match status" value="1"/>
</dbReference>
<feature type="compositionally biased region" description="Low complexity" evidence="7">
    <location>
        <begin position="1533"/>
        <end position="1545"/>
    </location>
</feature>
<feature type="compositionally biased region" description="Polar residues" evidence="7">
    <location>
        <begin position="114"/>
        <end position="136"/>
    </location>
</feature>
<feature type="compositionally biased region" description="Low complexity" evidence="7">
    <location>
        <begin position="286"/>
        <end position="297"/>
    </location>
</feature>
<feature type="compositionally biased region" description="Polar residues" evidence="7">
    <location>
        <begin position="200"/>
        <end position="209"/>
    </location>
</feature>
<reference evidence="9" key="1">
    <citation type="submission" date="2023-12" db="EMBL/GenBank/DDBJ databases">
        <title>Genome assembly of Anisodus tanguticus.</title>
        <authorList>
            <person name="Wang Y.-J."/>
        </authorList>
    </citation>
    <scope>NUCLEOTIDE SEQUENCE</scope>
    <source>
        <strain evidence="9">KB-2021</strain>
        <tissue evidence="9">Leaf</tissue>
    </source>
</reference>
<feature type="compositionally biased region" description="Basic and acidic residues" evidence="7">
    <location>
        <begin position="310"/>
        <end position="325"/>
    </location>
</feature>
<feature type="region of interest" description="Disordered" evidence="7">
    <location>
        <begin position="1823"/>
        <end position="1926"/>
    </location>
</feature>
<feature type="compositionally biased region" description="Polar residues" evidence="7">
    <location>
        <begin position="263"/>
        <end position="273"/>
    </location>
</feature>
<proteinExistence type="predicted"/>
<feature type="compositionally biased region" description="Basic and acidic residues" evidence="7">
    <location>
        <begin position="551"/>
        <end position="676"/>
    </location>
</feature>
<feature type="compositionally biased region" description="Low complexity" evidence="7">
    <location>
        <begin position="999"/>
        <end position="1008"/>
    </location>
</feature>
<feature type="compositionally biased region" description="Polar residues" evidence="7">
    <location>
        <begin position="357"/>
        <end position="370"/>
    </location>
</feature>
<dbReference type="CDD" id="cd21543">
    <property type="entry name" value="SPOC_SHARP"/>
    <property type="match status" value="1"/>
</dbReference>
<dbReference type="InterPro" id="IPR012921">
    <property type="entry name" value="SPOC_C"/>
</dbReference>
<feature type="compositionally biased region" description="Polar residues" evidence="7">
    <location>
        <begin position="2837"/>
        <end position="2870"/>
    </location>
</feature>
<feature type="region of interest" description="Disordered" evidence="7">
    <location>
        <begin position="22"/>
        <end position="64"/>
    </location>
</feature>
<evidence type="ECO:0000256" key="7">
    <source>
        <dbReference type="SAM" id="MobiDB-lite"/>
    </source>
</evidence>
<feature type="compositionally biased region" description="Basic and acidic residues" evidence="7">
    <location>
        <begin position="906"/>
        <end position="946"/>
    </location>
</feature>
<evidence type="ECO:0000313" key="10">
    <source>
        <dbReference type="Proteomes" id="UP001291623"/>
    </source>
</evidence>
<keyword evidence="2" id="KW-0694">RNA-binding</keyword>
<feature type="compositionally biased region" description="Basic and acidic residues" evidence="7">
    <location>
        <begin position="45"/>
        <end position="57"/>
    </location>
</feature>
<feature type="compositionally biased region" description="Basic and acidic residues" evidence="7">
    <location>
        <begin position="683"/>
        <end position="696"/>
    </location>
</feature>
<evidence type="ECO:0000259" key="8">
    <source>
        <dbReference type="PROSITE" id="PS50917"/>
    </source>
</evidence>
<feature type="compositionally biased region" description="Basic and acidic residues" evidence="7">
    <location>
        <begin position="502"/>
        <end position="523"/>
    </location>
</feature>
<comment type="subcellular location">
    <subcellularLocation>
        <location evidence="1">Nucleus</location>
    </subcellularLocation>
</comment>
<feature type="compositionally biased region" description="Basic and acidic residues" evidence="7">
    <location>
        <begin position="853"/>
        <end position="891"/>
    </location>
</feature>
<feature type="region of interest" description="Disordered" evidence="7">
    <location>
        <begin position="1120"/>
        <end position="1178"/>
    </location>
</feature>
<feature type="compositionally biased region" description="Basic residues" evidence="7">
    <location>
        <begin position="253"/>
        <end position="262"/>
    </location>
</feature>
<feature type="compositionally biased region" description="Basic and acidic residues" evidence="7">
    <location>
        <begin position="478"/>
        <end position="490"/>
    </location>
</feature>
<keyword evidence="4" id="KW-0175">Coiled coil</keyword>
<feature type="compositionally biased region" description="Basic residues" evidence="7">
    <location>
        <begin position="1827"/>
        <end position="1836"/>
    </location>
</feature>
<dbReference type="GO" id="GO:0005634">
    <property type="term" value="C:nucleus"/>
    <property type="evidence" value="ECO:0007669"/>
    <property type="project" value="UniProtKB-SubCell"/>
</dbReference>
<feature type="region of interest" description="Disordered" evidence="7">
    <location>
        <begin position="459"/>
        <end position="759"/>
    </location>
</feature>
<feature type="region of interest" description="Disordered" evidence="7">
    <location>
        <begin position="112"/>
        <end position="428"/>
    </location>
</feature>
<feature type="compositionally biased region" description="Basic and acidic residues" evidence="7">
    <location>
        <begin position="725"/>
        <end position="759"/>
    </location>
</feature>
<feature type="compositionally biased region" description="Basic and acidic residues" evidence="7">
    <location>
        <begin position="137"/>
        <end position="153"/>
    </location>
</feature>
<keyword evidence="3" id="KW-0805">Transcription regulation</keyword>
<feature type="compositionally biased region" description="Low complexity" evidence="7">
    <location>
        <begin position="27"/>
        <end position="43"/>
    </location>
</feature>
<feature type="compositionally biased region" description="Basic residues" evidence="7">
    <location>
        <begin position="697"/>
        <end position="712"/>
    </location>
</feature>
<feature type="region of interest" description="Disordered" evidence="7">
    <location>
        <begin position="978"/>
        <end position="1008"/>
    </location>
</feature>
<keyword evidence="10" id="KW-1185">Reference proteome</keyword>
<evidence type="ECO:0000313" key="9">
    <source>
        <dbReference type="EMBL" id="KAK4337216.1"/>
    </source>
</evidence>
<evidence type="ECO:0000256" key="2">
    <source>
        <dbReference type="ARBA" id="ARBA00022884"/>
    </source>
</evidence>
<evidence type="ECO:0000256" key="1">
    <source>
        <dbReference type="ARBA" id="ARBA00004123"/>
    </source>
</evidence>
<feature type="compositionally biased region" description="Basic residues" evidence="7">
    <location>
        <begin position="413"/>
        <end position="423"/>
    </location>
</feature>
<feature type="compositionally biased region" description="Low complexity" evidence="7">
    <location>
        <begin position="1847"/>
        <end position="1871"/>
    </location>
</feature>
<gene>
    <name evidence="9" type="ORF">RND71_043315</name>
</gene>
<feature type="region of interest" description="Disordered" evidence="7">
    <location>
        <begin position="2831"/>
        <end position="2870"/>
    </location>
</feature>
<evidence type="ECO:0000256" key="5">
    <source>
        <dbReference type="ARBA" id="ARBA00023163"/>
    </source>
</evidence>
<dbReference type="Gene3D" id="2.40.290.10">
    <property type="match status" value="1"/>
</dbReference>
<feature type="compositionally biased region" description="Low complexity" evidence="7">
    <location>
        <begin position="222"/>
        <end position="235"/>
    </location>
</feature>
<feature type="compositionally biased region" description="Basic and acidic residues" evidence="7">
    <location>
        <begin position="179"/>
        <end position="189"/>
    </location>
</feature>
<dbReference type="FunFam" id="2.40.290.10:FF:000002">
    <property type="entry name" value="Spen family transcriptional repressor"/>
    <property type="match status" value="1"/>
</dbReference>
<feature type="compositionally biased region" description="Basic and acidic residues" evidence="7">
    <location>
        <begin position="236"/>
        <end position="252"/>
    </location>
</feature>
<feature type="compositionally biased region" description="Basic and acidic residues" evidence="7">
    <location>
        <begin position="1148"/>
        <end position="1162"/>
    </location>
</feature>
<keyword evidence="5" id="KW-0804">Transcription</keyword>
<feature type="region of interest" description="Disordered" evidence="7">
    <location>
        <begin position="1522"/>
        <end position="1562"/>
    </location>
</feature>
<feature type="region of interest" description="Disordered" evidence="7">
    <location>
        <begin position="853"/>
        <end position="961"/>
    </location>
</feature>
<evidence type="ECO:0000256" key="3">
    <source>
        <dbReference type="ARBA" id="ARBA00023015"/>
    </source>
</evidence>
<evidence type="ECO:0000256" key="4">
    <source>
        <dbReference type="ARBA" id="ARBA00023054"/>
    </source>
</evidence>
<comment type="caution">
    <text evidence="9">The sequence shown here is derived from an EMBL/GenBank/DDBJ whole genome shotgun (WGS) entry which is preliminary data.</text>
</comment>
<dbReference type="GO" id="GO:0003723">
    <property type="term" value="F:RNA binding"/>
    <property type="evidence" value="ECO:0007669"/>
    <property type="project" value="UniProtKB-KW"/>
</dbReference>
<keyword evidence="6" id="KW-0539">Nucleus</keyword>
<dbReference type="EMBL" id="JAVYJV010000048">
    <property type="protein sequence ID" value="KAK4337216.1"/>
    <property type="molecule type" value="Genomic_DNA"/>
</dbReference>
<name>A0AAE1QPX6_9SOLA</name>
<feature type="region of interest" description="Disordered" evidence="7">
    <location>
        <begin position="1586"/>
        <end position="1609"/>
    </location>
</feature>
<feature type="compositionally biased region" description="Basic and acidic residues" evidence="7">
    <location>
        <begin position="371"/>
        <end position="389"/>
    </location>
</feature>
<feature type="domain" description="SPOC" evidence="8">
    <location>
        <begin position="2988"/>
        <end position="3157"/>
    </location>
</feature>
<organism evidence="9 10">
    <name type="scientific">Anisodus tanguticus</name>
    <dbReference type="NCBI Taxonomy" id="243964"/>
    <lineage>
        <taxon>Eukaryota</taxon>
        <taxon>Viridiplantae</taxon>
        <taxon>Streptophyta</taxon>
        <taxon>Embryophyta</taxon>
        <taxon>Tracheophyta</taxon>
        <taxon>Spermatophyta</taxon>
        <taxon>Magnoliopsida</taxon>
        <taxon>eudicotyledons</taxon>
        <taxon>Gunneridae</taxon>
        <taxon>Pentapetalae</taxon>
        <taxon>asterids</taxon>
        <taxon>lamiids</taxon>
        <taxon>Solanales</taxon>
        <taxon>Solanaceae</taxon>
        <taxon>Solanoideae</taxon>
        <taxon>Hyoscyameae</taxon>
        <taxon>Anisodus</taxon>
    </lineage>
</organism>
<dbReference type="Proteomes" id="UP001291623">
    <property type="component" value="Unassembled WGS sequence"/>
</dbReference>
<dbReference type="SUPFAM" id="SSF100939">
    <property type="entry name" value="SPOC domain-like"/>
    <property type="match status" value="1"/>
</dbReference>
<dbReference type="Pfam" id="PF07744">
    <property type="entry name" value="SPOC"/>
    <property type="match status" value="1"/>
</dbReference>
<feature type="compositionally biased region" description="Low complexity" evidence="7">
    <location>
        <begin position="462"/>
        <end position="477"/>
    </location>
</feature>
<dbReference type="InterPro" id="IPR010912">
    <property type="entry name" value="SPOC_met"/>
</dbReference>
<evidence type="ECO:0000256" key="6">
    <source>
        <dbReference type="ARBA" id="ARBA00023242"/>
    </source>
</evidence>